<dbReference type="EMBL" id="FNTJ01000001">
    <property type="protein sequence ID" value="SEC18848.1"/>
    <property type="molecule type" value="Genomic_DNA"/>
</dbReference>
<keyword evidence="5" id="KW-1185">Reference proteome</keyword>
<sequence>MIVRPVRVSDLPALLKLLQGSPRELNNLSTDPERLAHRLRWAQRTFANQVERADADYLFVLEDDDLQVIGVCAVSGAIGLREPSYHYRLGISRGRAPELGIDREIPTLFLCNEMTGQSLLCSLYLRHDQRQGYAGRLLSTARLLFVAEYPQLFGDKLVAELRGQLDSQGRSPFWDSLGRHFFKMDFQQANRLSSQGSKSFISELMPRQPLYTCLLSPDAQAAIGQAHHSTEQAVSILRGEGFNHQGCIDIFDGGPLIEAEVTKIRSVRESQTLPLLVGTPDAQAPVWLIHNRRLESCRITAAPGRLVSGCLLVDRLTAKRLQLQPGDTVRAVQAASGKRQASSCKQQLLACRLKLGAWSSQLRCVTCCPASGASCRRA</sequence>
<keyword evidence="2 4" id="KW-0808">Transferase</keyword>
<dbReference type="AlphaFoldDB" id="A0A1H4QH46"/>
<evidence type="ECO:0000256" key="2">
    <source>
        <dbReference type="ARBA" id="ARBA00022679"/>
    </source>
</evidence>
<accession>A0A1H4QH46</accession>
<dbReference type="Proteomes" id="UP000198982">
    <property type="component" value="Unassembled WGS sequence"/>
</dbReference>
<reference evidence="5" key="1">
    <citation type="submission" date="2016-10" db="EMBL/GenBank/DDBJ databases">
        <authorList>
            <person name="Varghese N."/>
            <person name="Submissions S."/>
        </authorList>
    </citation>
    <scope>NUCLEOTIDE SEQUENCE [LARGE SCALE GENOMIC DNA]</scope>
    <source>
        <strain evidence="5">DSM 9751</strain>
    </source>
</reference>
<organism evidence="4 5">
    <name type="scientific">Pseudomonas saponiphila</name>
    <dbReference type="NCBI Taxonomy" id="556534"/>
    <lineage>
        <taxon>Bacteria</taxon>
        <taxon>Pseudomonadati</taxon>
        <taxon>Pseudomonadota</taxon>
        <taxon>Gammaproteobacteria</taxon>
        <taxon>Pseudomonadales</taxon>
        <taxon>Pseudomonadaceae</taxon>
        <taxon>Pseudomonas</taxon>
    </lineage>
</organism>
<proteinExistence type="predicted"/>
<evidence type="ECO:0000313" key="4">
    <source>
        <dbReference type="EMBL" id="SEC18848.1"/>
    </source>
</evidence>
<dbReference type="RefSeq" id="WP_167365673.1">
    <property type="nucleotide sequence ID" value="NZ_FNTJ01000001.1"/>
</dbReference>
<dbReference type="PANTHER" id="PTHR30420">
    <property type="entry name" value="N-SUCCINYLARGININE DIHYDROLASE"/>
    <property type="match status" value="1"/>
</dbReference>
<evidence type="ECO:0000313" key="5">
    <source>
        <dbReference type="Proteomes" id="UP000198982"/>
    </source>
</evidence>
<dbReference type="Pfam" id="PF04958">
    <property type="entry name" value="AstA"/>
    <property type="match status" value="1"/>
</dbReference>
<dbReference type="NCBIfam" id="TIGR03243">
    <property type="entry name" value="arg_catab_AOST"/>
    <property type="match status" value="1"/>
</dbReference>
<name>A0A1H4QH46_9PSED</name>
<keyword evidence="3" id="KW-0012">Acyltransferase</keyword>
<protein>
    <submittedName>
        <fullName evidence="4">Arginine N-succinyltransferase</fullName>
    </submittedName>
</protein>
<keyword evidence="1" id="KW-0056">Arginine metabolism</keyword>
<dbReference type="InterPro" id="IPR007041">
    <property type="entry name" value="Arg_succinylTrfase_AstA/AruG"/>
</dbReference>
<dbReference type="PANTHER" id="PTHR30420:SF1">
    <property type="entry name" value="ARGININE N-SUCCINYLTRANSFERASE"/>
    <property type="match status" value="1"/>
</dbReference>
<gene>
    <name evidence="4" type="ORF">SAMN05216178_3767</name>
</gene>
<evidence type="ECO:0000256" key="3">
    <source>
        <dbReference type="ARBA" id="ARBA00023315"/>
    </source>
</evidence>
<dbReference type="SUPFAM" id="SSF55729">
    <property type="entry name" value="Acyl-CoA N-acyltransferases (Nat)"/>
    <property type="match status" value="1"/>
</dbReference>
<dbReference type="InterPro" id="IPR016181">
    <property type="entry name" value="Acyl_CoA_acyltransferase"/>
</dbReference>
<dbReference type="GO" id="GO:0006527">
    <property type="term" value="P:L-arginine catabolic process"/>
    <property type="evidence" value="ECO:0007669"/>
    <property type="project" value="InterPro"/>
</dbReference>
<dbReference type="Gene3D" id="3.40.630.30">
    <property type="match status" value="1"/>
</dbReference>
<evidence type="ECO:0000256" key="1">
    <source>
        <dbReference type="ARBA" id="ARBA00022503"/>
    </source>
</evidence>
<dbReference type="GO" id="GO:0008791">
    <property type="term" value="F:arginine N-succinyltransferase activity"/>
    <property type="evidence" value="ECO:0007669"/>
    <property type="project" value="InterPro"/>
</dbReference>